<comment type="caution">
    <text evidence="1">The sequence shown here is derived from an EMBL/GenBank/DDBJ whole genome shotgun (WGS) entry which is preliminary data.</text>
</comment>
<evidence type="ECO:0000313" key="1">
    <source>
        <dbReference type="EMBL" id="MBN9645182.1"/>
    </source>
</evidence>
<dbReference type="SUPFAM" id="SSF48208">
    <property type="entry name" value="Six-hairpin glycosidases"/>
    <property type="match status" value="1"/>
</dbReference>
<keyword evidence="2" id="KW-1185">Reference proteome</keyword>
<accession>A0A939E4C8</accession>
<keyword evidence="1" id="KW-0378">Hydrolase</keyword>
<dbReference type="RefSeq" id="WP_207279653.1">
    <property type="nucleotide sequence ID" value="NZ_JAFLEQ010000017.1"/>
</dbReference>
<dbReference type="InterPro" id="IPR014512">
    <property type="entry name" value="O_gly_hydro"/>
</dbReference>
<dbReference type="Pfam" id="PF03663">
    <property type="entry name" value="Glyco_hydro_76"/>
    <property type="match status" value="1"/>
</dbReference>
<dbReference type="EMBL" id="JAFLEQ010000017">
    <property type="protein sequence ID" value="MBN9645182.1"/>
    <property type="molecule type" value="Genomic_DNA"/>
</dbReference>
<dbReference type="PIRSF" id="PIRSF021505">
    <property type="entry name" value="O_gly_hdrol"/>
    <property type="match status" value="1"/>
</dbReference>
<dbReference type="PANTHER" id="PTHR47791:SF3">
    <property type="entry name" value="MEIOTICALLY UP-REGULATED GENE 191 PROTEIN"/>
    <property type="match status" value="1"/>
</dbReference>
<dbReference type="InterPro" id="IPR008928">
    <property type="entry name" value="6-hairpin_glycosidase_sf"/>
</dbReference>
<proteinExistence type="predicted"/>
<dbReference type="InterPro" id="IPR053169">
    <property type="entry name" value="MUG_Protein"/>
</dbReference>
<dbReference type="AlphaFoldDB" id="A0A939E4C8"/>
<dbReference type="InterPro" id="IPR005198">
    <property type="entry name" value="Glyco_hydro_76"/>
</dbReference>
<dbReference type="PANTHER" id="PTHR47791">
    <property type="entry name" value="MEIOTICALLY UP-REGULATED GENE 191 PROTEIN"/>
    <property type="match status" value="1"/>
</dbReference>
<dbReference type="GO" id="GO:0005975">
    <property type="term" value="P:carbohydrate metabolic process"/>
    <property type="evidence" value="ECO:0007669"/>
    <property type="project" value="InterPro"/>
</dbReference>
<dbReference type="Proteomes" id="UP000664332">
    <property type="component" value="Unassembled WGS sequence"/>
</dbReference>
<gene>
    <name evidence="1" type="ORF">JZY06_11255</name>
</gene>
<dbReference type="Gene3D" id="1.50.10.20">
    <property type="match status" value="1"/>
</dbReference>
<sequence>MHEKWAHRADLAEAAINERHATRLWGLPGTNLAVVAWPPGIRQKVFYRWHYWWQAHYLDCLIDAASRRPTPARLVRIKRTARAIRIRNIRRLCTNAYHDDRAWLALSLGRINQLPKISAPGAVRALRVSVTDGIDPLRGVIPWKKDGHFFNVPTNGPAAIMCARGGQLATAATLVDWVFDHLIDDRGLVMDGMRCEMAGEEIVADIHPYCQGVMIGACVELVNGFRAQAGLAPDAGLDTIDDKDLVDTITKYTTLCHNLVHAVARDMATPAGVIDAPTNGGDGGLFKGILMRYLAEVAVSLPRDTRRNRAARKIAARLVEKSAESVWNNRLEIDGLPIFAADWTRDARLPRNTGVVGHSVGGAVSGSTIAERDLSVQLSGWMAIEAAAAVAAAGMNS</sequence>
<reference evidence="1" key="1">
    <citation type="submission" date="2021-03" db="EMBL/GenBank/DDBJ databases">
        <authorList>
            <person name="Sun Q."/>
        </authorList>
    </citation>
    <scope>NUCLEOTIDE SEQUENCE</scope>
    <source>
        <strain evidence="1">CCM 8862</strain>
    </source>
</reference>
<name>A0A939E4C8_9CORY</name>
<dbReference type="GO" id="GO:0016787">
    <property type="term" value="F:hydrolase activity"/>
    <property type="evidence" value="ECO:0007669"/>
    <property type="project" value="UniProtKB-KW"/>
</dbReference>
<protein>
    <submittedName>
        <fullName evidence="1">Glycoside hydrolase family 76</fullName>
    </submittedName>
</protein>
<evidence type="ECO:0000313" key="2">
    <source>
        <dbReference type="Proteomes" id="UP000664332"/>
    </source>
</evidence>
<organism evidence="1 2">
    <name type="scientific">Corynebacterium mendelii</name>
    <dbReference type="NCBI Taxonomy" id="2765362"/>
    <lineage>
        <taxon>Bacteria</taxon>
        <taxon>Bacillati</taxon>
        <taxon>Actinomycetota</taxon>
        <taxon>Actinomycetes</taxon>
        <taxon>Mycobacteriales</taxon>
        <taxon>Corynebacteriaceae</taxon>
        <taxon>Corynebacterium</taxon>
    </lineage>
</organism>